<gene>
    <name evidence="2" type="ORF">HINF_LOCUS57206</name>
    <name evidence="3" type="ORF">HINF_LOCUS58714</name>
</gene>
<accession>A0AA86R8Y4</accession>
<sequence length="119" mass="13064">MYFGTILKNSARLFFAHPTQIQQNSSPKVISFADGFQKPPGGGLASPNEFERAGGSTNIAEPEPQLFLRRRVQRGSPSAAESCHSGQTPALRGGRHLSQNYRNREASGHRRQQLSEATE</sequence>
<name>A0AA86R8Y4_9EUKA</name>
<dbReference type="AlphaFoldDB" id="A0AA86R8Y4"/>
<reference evidence="3 4" key="2">
    <citation type="submission" date="2024-07" db="EMBL/GenBank/DDBJ databases">
        <authorList>
            <person name="Akdeniz Z."/>
        </authorList>
    </citation>
    <scope>NUCLEOTIDE SEQUENCE [LARGE SCALE GENOMIC DNA]</scope>
</reference>
<feature type="region of interest" description="Disordered" evidence="1">
    <location>
        <begin position="34"/>
        <end position="119"/>
    </location>
</feature>
<proteinExistence type="predicted"/>
<organism evidence="2">
    <name type="scientific">Hexamita inflata</name>
    <dbReference type="NCBI Taxonomy" id="28002"/>
    <lineage>
        <taxon>Eukaryota</taxon>
        <taxon>Metamonada</taxon>
        <taxon>Diplomonadida</taxon>
        <taxon>Hexamitidae</taxon>
        <taxon>Hexamitinae</taxon>
        <taxon>Hexamita</taxon>
    </lineage>
</organism>
<dbReference type="EMBL" id="CATOUU010001061">
    <property type="protein sequence ID" value="CAI9969561.1"/>
    <property type="molecule type" value="Genomic_DNA"/>
</dbReference>
<keyword evidence="4" id="KW-1185">Reference proteome</keyword>
<evidence type="ECO:0000313" key="2">
    <source>
        <dbReference type="EMBL" id="CAI9969561.1"/>
    </source>
</evidence>
<dbReference type="EMBL" id="CAXDID020000332">
    <property type="protein sequence ID" value="CAL6078047.1"/>
    <property type="molecule type" value="Genomic_DNA"/>
</dbReference>
<protein>
    <submittedName>
        <fullName evidence="3">Hypothetical_protein</fullName>
    </submittedName>
</protein>
<evidence type="ECO:0000313" key="4">
    <source>
        <dbReference type="Proteomes" id="UP001642409"/>
    </source>
</evidence>
<evidence type="ECO:0000256" key="1">
    <source>
        <dbReference type="SAM" id="MobiDB-lite"/>
    </source>
</evidence>
<reference evidence="2" key="1">
    <citation type="submission" date="2023-06" db="EMBL/GenBank/DDBJ databases">
        <authorList>
            <person name="Kurt Z."/>
        </authorList>
    </citation>
    <scope>NUCLEOTIDE SEQUENCE</scope>
</reference>
<evidence type="ECO:0000313" key="3">
    <source>
        <dbReference type="EMBL" id="CAL6078047.1"/>
    </source>
</evidence>
<comment type="caution">
    <text evidence="2">The sequence shown here is derived from an EMBL/GenBank/DDBJ whole genome shotgun (WGS) entry which is preliminary data.</text>
</comment>
<dbReference type="Proteomes" id="UP001642409">
    <property type="component" value="Unassembled WGS sequence"/>
</dbReference>